<sequence>MLKFISNCLLITLFSVFISGCGSTNNKDIPTTKEKPVMTTVTIKVSDKDNKPLKNIKAVEDLKSDKENMRATIGHEIGTTDKEGNIKWETETGKYDVILYNLESKNDSHQYTINITEDTTTIKLVYKS</sequence>
<dbReference type="GeneID" id="92853035"/>
<dbReference type="Proteomes" id="UP000196877">
    <property type="component" value="Chromosome"/>
</dbReference>
<evidence type="ECO:0008006" key="3">
    <source>
        <dbReference type="Google" id="ProtNLM"/>
    </source>
</evidence>
<dbReference type="RefSeq" id="WP_006638087.1">
    <property type="nucleotide sequence ID" value="NZ_BORD01000004.1"/>
</dbReference>
<name>A0ABN5AFR6_9BACI</name>
<protein>
    <recommendedName>
        <fullName evidence="3">DUF2606 family protein</fullName>
    </recommendedName>
</protein>
<accession>A0ABN5AFR6</accession>
<evidence type="ECO:0000313" key="2">
    <source>
        <dbReference type="Proteomes" id="UP000196877"/>
    </source>
</evidence>
<reference evidence="1 2" key="1">
    <citation type="submission" date="2017-06" db="EMBL/GenBank/DDBJ databases">
        <title>Genome sequence of Bacillus sonorensis strain SRCM101395.</title>
        <authorList>
            <person name="Cho S.H."/>
        </authorList>
    </citation>
    <scope>NUCLEOTIDE SEQUENCE [LARGE SCALE GENOMIC DNA]</scope>
    <source>
        <strain evidence="1 2">SRCM101395</strain>
    </source>
</reference>
<evidence type="ECO:0000313" key="1">
    <source>
        <dbReference type="EMBL" id="ASB89528.1"/>
    </source>
</evidence>
<dbReference type="EMBL" id="CP021920">
    <property type="protein sequence ID" value="ASB89528.1"/>
    <property type="molecule type" value="Genomic_DNA"/>
</dbReference>
<dbReference type="InterPro" id="IPR019730">
    <property type="entry name" value="DUF2606"/>
</dbReference>
<dbReference type="PROSITE" id="PS51257">
    <property type="entry name" value="PROKAR_LIPOPROTEIN"/>
    <property type="match status" value="1"/>
</dbReference>
<organism evidence="1 2">
    <name type="scientific">Bacillus sonorensis</name>
    <dbReference type="NCBI Taxonomy" id="119858"/>
    <lineage>
        <taxon>Bacteria</taxon>
        <taxon>Bacillati</taxon>
        <taxon>Bacillota</taxon>
        <taxon>Bacilli</taxon>
        <taxon>Bacillales</taxon>
        <taxon>Bacillaceae</taxon>
        <taxon>Bacillus</taxon>
    </lineage>
</organism>
<dbReference type="Pfam" id="PF10794">
    <property type="entry name" value="DUF2606"/>
    <property type="match status" value="1"/>
</dbReference>
<proteinExistence type="predicted"/>
<keyword evidence="2" id="KW-1185">Reference proteome</keyword>
<gene>
    <name evidence="1" type="ORF">S101395_03021</name>
</gene>